<dbReference type="AlphaFoldDB" id="A0A1I1NXZ1"/>
<sequence>MFENPQNQPRSPAYQATIAAIILAIVIIGFFVAKSTVRGIKQGYYDNQDGQSYTNNSDGQSVDLNTLAREYRAAANNSGTDWMIDFDGTDVEAMYSLAEQSKGIFTQVAKRYKQLYNEVLLERIAEELNSSEFAKFKALAGL</sequence>
<dbReference type="STRING" id="927664.SAMN05421780_1247"/>
<keyword evidence="1" id="KW-1133">Transmembrane helix</keyword>
<evidence type="ECO:0008006" key="4">
    <source>
        <dbReference type="Google" id="ProtNLM"/>
    </source>
</evidence>
<evidence type="ECO:0000256" key="1">
    <source>
        <dbReference type="SAM" id="Phobius"/>
    </source>
</evidence>
<name>A0A1I1NXZ1_9BACT</name>
<proteinExistence type="predicted"/>
<dbReference type="RefSeq" id="WP_091517008.1">
    <property type="nucleotide sequence ID" value="NZ_FOLE01000024.1"/>
</dbReference>
<evidence type="ECO:0000313" key="3">
    <source>
        <dbReference type="Proteomes" id="UP000199514"/>
    </source>
</evidence>
<keyword evidence="3" id="KW-1185">Reference proteome</keyword>
<keyword evidence="1" id="KW-0472">Membrane</keyword>
<protein>
    <recommendedName>
        <fullName evidence="4">Annexin</fullName>
    </recommendedName>
</protein>
<feature type="transmembrane region" description="Helical" evidence="1">
    <location>
        <begin position="12"/>
        <end position="33"/>
    </location>
</feature>
<dbReference type="OrthoDB" id="1162972at2"/>
<keyword evidence="1" id="KW-0812">Transmembrane</keyword>
<organism evidence="2 3">
    <name type="scientific">Flexibacter flexilis DSM 6793</name>
    <dbReference type="NCBI Taxonomy" id="927664"/>
    <lineage>
        <taxon>Bacteria</taxon>
        <taxon>Pseudomonadati</taxon>
        <taxon>Bacteroidota</taxon>
        <taxon>Cytophagia</taxon>
        <taxon>Cytophagales</taxon>
        <taxon>Flexibacteraceae</taxon>
        <taxon>Flexibacter</taxon>
    </lineage>
</organism>
<dbReference type="EMBL" id="FOLE01000024">
    <property type="protein sequence ID" value="SFD02561.1"/>
    <property type="molecule type" value="Genomic_DNA"/>
</dbReference>
<dbReference type="Proteomes" id="UP000199514">
    <property type="component" value="Unassembled WGS sequence"/>
</dbReference>
<evidence type="ECO:0000313" key="2">
    <source>
        <dbReference type="EMBL" id="SFD02561.1"/>
    </source>
</evidence>
<gene>
    <name evidence="2" type="ORF">SAMN05421780_1247</name>
</gene>
<reference evidence="2 3" key="1">
    <citation type="submission" date="2016-10" db="EMBL/GenBank/DDBJ databases">
        <authorList>
            <person name="de Groot N.N."/>
        </authorList>
    </citation>
    <scope>NUCLEOTIDE SEQUENCE [LARGE SCALE GENOMIC DNA]</scope>
    <source>
        <strain evidence="2 3">DSM 6793</strain>
    </source>
</reference>
<accession>A0A1I1NXZ1</accession>